<name>A0A1Z4JPL2_LEPBY</name>
<evidence type="ECO:0000313" key="3">
    <source>
        <dbReference type="Proteomes" id="UP000217895"/>
    </source>
</evidence>
<proteinExistence type="predicted"/>
<accession>A0A1Z4JPL2</accession>
<dbReference type="Proteomes" id="UP000217895">
    <property type="component" value="Chromosome"/>
</dbReference>
<evidence type="ECO:0000313" key="2">
    <source>
        <dbReference type="EMBL" id="BAY58662.1"/>
    </source>
</evidence>
<organism evidence="2 3">
    <name type="scientific">Leptolyngbya boryana NIES-2135</name>
    <dbReference type="NCBI Taxonomy" id="1973484"/>
    <lineage>
        <taxon>Bacteria</taxon>
        <taxon>Bacillati</taxon>
        <taxon>Cyanobacteriota</taxon>
        <taxon>Cyanophyceae</taxon>
        <taxon>Leptolyngbyales</taxon>
        <taxon>Leptolyngbyaceae</taxon>
        <taxon>Leptolyngbya group</taxon>
        <taxon>Leptolyngbya</taxon>
    </lineage>
</organism>
<dbReference type="InterPro" id="IPR046748">
    <property type="entry name" value="HipA_2"/>
</dbReference>
<sequence length="263" mass="29713">MLTMELRSIQATRYVTPLREGGSLPAIVEADDDGMYVLKFRGAGQGVKSLIAELIAGELARSLGLPVPEIVFIELDPDLARTEPDPEIQDLIRASAGLNLALDYLPGSITFDPVAGKAEAELASDIVWFDAYVTNIDRTARNANMLVWHRKLWLIDHGAALYFQHTWTHYLDRSLDRFPAIKDHVLLRFATHLEAAHTKMTARLTPDIIRHIINLIPDSWLVEGSPFTEPDQHREAYVEYLLKRLESSQIFLEEAIRAQSLYL</sequence>
<evidence type="ECO:0000259" key="1">
    <source>
        <dbReference type="Pfam" id="PF20613"/>
    </source>
</evidence>
<dbReference type="Pfam" id="PF20613">
    <property type="entry name" value="HipA_2"/>
    <property type="match status" value="1"/>
</dbReference>
<dbReference type="AlphaFoldDB" id="A0A1Z4JPL2"/>
<feature type="domain" description="HipA-like kinase" evidence="1">
    <location>
        <begin position="17"/>
        <end position="249"/>
    </location>
</feature>
<protein>
    <recommendedName>
        <fullName evidence="1">HipA-like kinase domain-containing protein</fullName>
    </recommendedName>
</protein>
<dbReference type="EMBL" id="AP018203">
    <property type="protein sequence ID" value="BAY58662.1"/>
    <property type="molecule type" value="Genomic_DNA"/>
</dbReference>
<gene>
    <name evidence="2" type="ORF">NIES2135_55350</name>
</gene>
<reference evidence="2 3" key="1">
    <citation type="submission" date="2017-06" db="EMBL/GenBank/DDBJ databases">
        <title>Genome sequencing of cyanobaciteial culture collection at National Institute for Environmental Studies (NIES).</title>
        <authorList>
            <person name="Hirose Y."/>
            <person name="Shimura Y."/>
            <person name="Fujisawa T."/>
            <person name="Nakamura Y."/>
            <person name="Kawachi M."/>
        </authorList>
    </citation>
    <scope>NUCLEOTIDE SEQUENCE [LARGE SCALE GENOMIC DNA]</scope>
    <source>
        <strain evidence="2 3">NIES-2135</strain>
    </source>
</reference>
<keyword evidence="3" id="KW-1185">Reference proteome</keyword>